<dbReference type="EMBL" id="JAFCMP010000248">
    <property type="protein sequence ID" value="KAG5182345.1"/>
    <property type="molecule type" value="Genomic_DNA"/>
</dbReference>
<evidence type="ECO:0000259" key="6">
    <source>
        <dbReference type="Pfam" id="PF04101"/>
    </source>
</evidence>
<dbReference type="InterPro" id="IPR050519">
    <property type="entry name" value="Glycosyltransf_28_UgtP"/>
</dbReference>
<dbReference type="GO" id="GO:0031969">
    <property type="term" value="C:chloroplast membrane"/>
    <property type="evidence" value="ECO:0007669"/>
    <property type="project" value="UniProtKB-SubCell"/>
</dbReference>
<dbReference type="EMBL" id="JAFCMP010000522">
    <property type="protein sequence ID" value="KAG5177729.1"/>
    <property type="molecule type" value="Genomic_DNA"/>
</dbReference>
<dbReference type="InterPro" id="IPR007235">
    <property type="entry name" value="Glyco_trans_28_C"/>
</dbReference>
<name>A0A835YZJ8_9STRA</name>
<dbReference type="GO" id="GO:0046509">
    <property type="term" value="F:1,2-diacylglycerol 3-beta-galactosyltransferase activity"/>
    <property type="evidence" value="ECO:0007669"/>
    <property type="project" value="UniProtKB-EC"/>
</dbReference>
<organism evidence="9 10">
    <name type="scientific">Tribonema minus</name>
    <dbReference type="NCBI Taxonomy" id="303371"/>
    <lineage>
        <taxon>Eukaryota</taxon>
        <taxon>Sar</taxon>
        <taxon>Stramenopiles</taxon>
        <taxon>Ochrophyta</taxon>
        <taxon>PX clade</taxon>
        <taxon>Xanthophyceae</taxon>
        <taxon>Tribonematales</taxon>
        <taxon>Tribonemataceae</taxon>
        <taxon>Tribonema</taxon>
    </lineage>
</organism>
<sequence length="380" mass="41183">MSDTGGGHRASAEALSAALNTLYPGQLNISIVDMWTKYGVWPYNRLVQTYRFLGRRPLLWRIAYDLGRIPLFRRLQEAWCGLLCFAGVKRCLTENKPDLIVSVHPLCQTLPLRVLKSMGGGTKRVPFVTVVTDLASAHPTWFHRGVDAAYVPTEALRRMARRQGLKPEQVRLTGLPIRPEFWCTGAPPTKAKARARLGLLHAAPTAVIVGGGDGVGRLSEIAHSVADQLSADMPLSQLVVVCGRNEAVRAALQARPWPPNVQVTVLGFIPHLDMYMAAADVLVTKAGPGTIAEACALGVPLILSSFLPGQESGNVPFVTEGGFGTYEHRPRGIAHAVSALLLDPPRLQEMGRKARSAGRPRATLDIAADLVQTMLPPVRQ</sequence>
<protein>
    <recommendedName>
        <fullName evidence="2">monogalactosyldiacylglycerol synthase</fullName>
        <ecNumber evidence="2">2.4.1.46</ecNumber>
    </recommendedName>
</protein>
<dbReference type="SUPFAM" id="SSF53756">
    <property type="entry name" value="UDP-Glycosyltransferase/glycogen phosphorylase"/>
    <property type="match status" value="1"/>
</dbReference>
<keyword evidence="3" id="KW-0328">Glycosyltransferase</keyword>
<comment type="similarity">
    <text evidence="1">Belongs to the glycosyltransferase 28 family.</text>
</comment>
<dbReference type="Gene3D" id="3.40.50.2000">
    <property type="entry name" value="Glycogen Phosphorylase B"/>
    <property type="match status" value="1"/>
</dbReference>
<accession>A0A835YZJ8</accession>
<evidence type="ECO:0000256" key="5">
    <source>
        <dbReference type="ARBA" id="ARBA00046299"/>
    </source>
</evidence>
<dbReference type="OrthoDB" id="200404at2759"/>
<feature type="domain" description="Diacylglycerol glucosyltransferase N-terminal" evidence="7">
    <location>
        <begin position="8"/>
        <end position="177"/>
    </location>
</feature>
<gene>
    <name evidence="9" type="ORF">JKP88DRAFT_195295</name>
    <name evidence="8" type="ORF">JKP88DRAFT_258701</name>
</gene>
<evidence type="ECO:0000313" key="8">
    <source>
        <dbReference type="EMBL" id="KAG5177729.1"/>
    </source>
</evidence>
<dbReference type="Pfam" id="PF06925">
    <property type="entry name" value="MGDG_synth"/>
    <property type="match status" value="1"/>
</dbReference>
<evidence type="ECO:0000259" key="7">
    <source>
        <dbReference type="Pfam" id="PF06925"/>
    </source>
</evidence>
<evidence type="ECO:0000256" key="2">
    <source>
        <dbReference type="ARBA" id="ARBA00012615"/>
    </source>
</evidence>
<evidence type="ECO:0000256" key="4">
    <source>
        <dbReference type="ARBA" id="ARBA00022679"/>
    </source>
</evidence>
<feature type="domain" description="Glycosyl transferase family 28 C-terminal" evidence="6">
    <location>
        <begin position="206"/>
        <end position="355"/>
    </location>
</feature>
<evidence type="ECO:0000313" key="10">
    <source>
        <dbReference type="Proteomes" id="UP000664859"/>
    </source>
</evidence>
<dbReference type="InterPro" id="IPR009695">
    <property type="entry name" value="Diacylglyc_glucosyltr_N"/>
</dbReference>
<evidence type="ECO:0000313" key="9">
    <source>
        <dbReference type="EMBL" id="KAG5182345.1"/>
    </source>
</evidence>
<keyword evidence="4" id="KW-0808">Transferase</keyword>
<keyword evidence="10" id="KW-1185">Reference proteome</keyword>
<dbReference type="PANTHER" id="PTHR43025">
    <property type="entry name" value="MONOGALACTOSYLDIACYLGLYCEROL SYNTHASE"/>
    <property type="match status" value="1"/>
</dbReference>
<dbReference type="EC" id="2.4.1.46" evidence="2"/>
<evidence type="ECO:0000256" key="3">
    <source>
        <dbReference type="ARBA" id="ARBA00022676"/>
    </source>
</evidence>
<dbReference type="PANTHER" id="PTHR43025:SF3">
    <property type="entry name" value="MONOGALACTOSYLDIACYLGLYCEROL SYNTHASE 1, CHLOROPLASTIC"/>
    <property type="match status" value="1"/>
</dbReference>
<comment type="subcellular location">
    <subcellularLocation>
        <location evidence="5">Plastid</location>
        <location evidence="5">Chloroplast membrane</location>
    </subcellularLocation>
</comment>
<dbReference type="GO" id="GO:0009247">
    <property type="term" value="P:glycolipid biosynthetic process"/>
    <property type="evidence" value="ECO:0007669"/>
    <property type="project" value="InterPro"/>
</dbReference>
<dbReference type="AlphaFoldDB" id="A0A835YZJ8"/>
<dbReference type="Pfam" id="PF04101">
    <property type="entry name" value="Glyco_tran_28_C"/>
    <property type="match status" value="1"/>
</dbReference>
<proteinExistence type="inferred from homology"/>
<reference evidence="9" key="1">
    <citation type="submission" date="2021-02" db="EMBL/GenBank/DDBJ databases">
        <title>First Annotated Genome of the Yellow-green Alga Tribonema minus.</title>
        <authorList>
            <person name="Mahan K.M."/>
        </authorList>
    </citation>
    <scope>NUCLEOTIDE SEQUENCE</scope>
    <source>
        <strain evidence="9">UTEX B ZZ1240</strain>
    </source>
</reference>
<evidence type="ECO:0000256" key="1">
    <source>
        <dbReference type="ARBA" id="ARBA00006962"/>
    </source>
</evidence>
<comment type="caution">
    <text evidence="9">The sequence shown here is derived from an EMBL/GenBank/DDBJ whole genome shotgun (WGS) entry which is preliminary data.</text>
</comment>
<dbReference type="Proteomes" id="UP000664859">
    <property type="component" value="Unassembled WGS sequence"/>
</dbReference>